<evidence type="ECO:0000313" key="3">
    <source>
        <dbReference type="Proteomes" id="UP000468687"/>
    </source>
</evidence>
<dbReference type="Gene3D" id="3.30.60.110">
    <property type="match status" value="1"/>
</dbReference>
<evidence type="ECO:0000256" key="1">
    <source>
        <dbReference type="SAM" id="MobiDB-lite"/>
    </source>
</evidence>
<dbReference type="AlphaFoldDB" id="A0A6P0HGI8"/>
<dbReference type="GO" id="GO:0003824">
    <property type="term" value="F:catalytic activity"/>
    <property type="evidence" value="ECO:0007669"/>
    <property type="project" value="InterPro"/>
</dbReference>
<gene>
    <name evidence="2" type="ORF">G3T38_05020</name>
</gene>
<dbReference type="InterPro" id="IPR044855">
    <property type="entry name" value="CoA-Trfase_III_dom3_sf"/>
</dbReference>
<sequence>MVSPVIIYSRLNTGGRMFQQGSGQTGIRPLAGVRVLEVGGMGPTPFAEGRATWPATRARIAAVFRTRTRDEWTEVFADTDACVSPVLGLLEAGEHPHVRARGSLLDDDGFLQPAPAPRFDGVRTEPGGRPPEEGADTLAVLAEVGVDGTALVASGAAFTA</sequence>
<dbReference type="SUPFAM" id="SSF89796">
    <property type="entry name" value="CoA-transferase family III (CaiB/BaiF)"/>
    <property type="match status" value="1"/>
</dbReference>
<keyword evidence="3" id="KW-1185">Reference proteome</keyword>
<reference evidence="2 3" key="1">
    <citation type="journal article" date="2014" name="Int. J. Syst. Evol. Microbiol.">
        <title>Nocardioides zeae sp. nov., isolated from the stem of Zea mays.</title>
        <authorList>
            <person name="Glaeser S.P."/>
            <person name="McInroy J.A."/>
            <person name="Busse H.J."/>
            <person name="Kampfer P."/>
        </authorList>
    </citation>
    <scope>NUCLEOTIDE SEQUENCE [LARGE SCALE GENOMIC DNA]</scope>
    <source>
        <strain evidence="2 3">JCM 30728</strain>
    </source>
</reference>
<dbReference type="Pfam" id="PF02515">
    <property type="entry name" value="CoA_transf_3"/>
    <property type="match status" value="1"/>
</dbReference>
<accession>A0A6P0HGI8</accession>
<dbReference type="InterPro" id="IPR003673">
    <property type="entry name" value="CoA-Trfase_fam_III"/>
</dbReference>
<dbReference type="Proteomes" id="UP000468687">
    <property type="component" value="Unassembled WGS sequence"/>
</dbReference>
<dbReference type="Gene3D" id="3.30.1540.10">
    <property type="entry name" value="formyl-coa transferase, domain 3"/>
    <property type="match status" value="1"/>
</dbReference>
<comment type="caution">
    <text evidence="2">The sequence shown here is derived from an EMBL/GenBank/DDBJ whole genome shotgun (WGS) entry which is preliminary data.</text>
</comment>
<evidence type="ECO:0008006" key="4">
    <source>
        <dbReference type="Google" id="ProtNLM"/>
    </source>
</evidence>
<dbReference type="EMBL" id="JAAGXA010000002">
    <property type="protein sequence ID" value="NEN77636.1"/>
    <property type="molecule type" value="Genomic_DNA"/>
</dbReference>
<dbReference type="PANTHER" id="PTHR48228">
    <property type="entry name" value="SUCCINYL-COA--D-CITRAMALATE COA-TRANSFERASE"/>
    <property type="match status" value="1"/>
</dbReference>
<feature type="region of interest" description="Disordered" evidence="1">
    <location>
        <begin position="115"/>
        <end position="134"/>
    </location>
</feature>
<dbReference type="InterPro" id="IPR023606">
    <property type="entry name" value="CoA-Trfase_III_dom_1_sf"/>
</dbReference>
<evidence type="ECO:0000313" key="2">
    <source>
        <dbReference type="EMBL" id="NEN77636.1"/>
    </source>
</evidence>
<dbReference type="InterPro" id="IPR050509">
    <property type="entry name" value="CoA-transferase_III"/>
</dbReference>
<dbReference type="PANTHER" id="PTHR48228:SF5">
    <property type="entry name" value="ALPHA-METHYLACYL-COA RACEMASE"/>
    <property type="match status" value="1"/>
</dbReference>
<proteinExistence type="predicted"/>
<protein>
    <recommendedName>
        <fullName evidence="4">CoA transferase</fullName>
    </recommendedName>
</protein>
<organism evidence="2 3">
    <name type="scientific">Nocardioides zeae</name>
    <dbReference type="NCBI Taxonomy" id="1457234"/>
    <lineage>
        <taxon>Bacteria</taxon>
        <taxon>Bacillati</taxon>
        <taxon>Actinomycetota</taxon>
        <taxon>Actinomycetes</taxon>
        <taxon>Propionibacteriales</taxon>
        <taxon>Nocardioidaceae</taxon>
        <taxon>Nocardioides</taxon>
    </lineage>
</organism>
<name>A0A6P0HGI8_9ACTN</name>